<evidence type="ECO:0000313" key="1">
    <source>
        <dbReference type="EMBL" id="VDN45702.1"/>
    </source>
</evidence>
<proteinExistence type="predicted"/>
<sequence length="97" mass="10815">MDPIISQSSVHADVCGNLDVGIPFRQHRSGPLQEILCGLRLLARRSVLDMQELRVTGQRAYDTQCHVSLWFLPSTLDVGSRRCHPTDVSRRMGKAGT</sequence>
<evidence type="ECO:0000313" key="2">
    <source>
        <dbReference type="Proteomes" id="UP000281553"/>
    </source>
</evidence>
<dbReference type="AlphaFoldDB" id="A0A3P7RRF1"/>
<dbReference type="EMBL" id="UYRU01118427">
    <property type="protein sequence ID" value="VDN45702.1"/>
    <property type="molecule type" value="Genomic_DNA"/>
</dbReference>
<reference evidence="1 2" key="1">
    <citation type="submission" date="2018-11" db="EMBL/GenBank/DDBJ databases">
        <authorList>
            <consortium name="Pathogen Informatics"/>
        </authorList>
    </citation>
    <scope>NUCLEOTIDE SEQUENCE [LARGE SCALE GENOMIC DNA]</scope>
</reference>
<gene>
    <name evidence="1" type="ORF">DILT_LOCUS19679</name>
</gene>
<accession>A0A3P7RRF1</accession>
<protein>
    <submittedName>
        <fullName evidence="1">Uncharacterized protein</fullName>
    </submittedName>
</protein>
<keyword evidence="2" id="KW-1185">Reference proteome</keyword>
<dbReference type="Proteomes" id="UP000281553">
    <property type="component" value="Unassembled WGS sequence"/>
</dbReference>
<name>A0A3P7RRF1_DIBLA</name>
<organism evidence="1 2">
    <name type="scientific">Dibothriocephalus latus</name>
    <name type="common">Fish tapeworm</name>
    <name type="synonym">Diphyllobothrium latum</name>
    <dbReference type="NCBI Taxonomy" id="60516"/>
    <lineage>
        <taxon>Eukaryota</taxon>
        <taxon>Metazoa</taxon>
        <taxon>Spiralia</taxon>
        <taxon>Lophotrochozoa</taxon>
        <taxon>Platyhelminthes</taxon>
        <taxon>Cestoda</taxon>
        <taxon>Eucestoda</taxon>
        <taxon>Diphyllobothriidea</taxon>
        <taxon>Diphyllobothriidae</taxon>
        <taxon>Dibothriocephalus</taxon>
    </lineage>
</organism>